<dbReference type="EMBL" id="BEGY01000383">
    <property type="protein sequence ID" value="GAX86586.1"/>
    <property type="molecule type" value="Genomic_DNA"/>
</dbReference>
<protein>
    <submittedName>
        <fullName evidence="1">Uncharacterized protein</fullName>
    </submittedName>
</protein>
<proteinExistence type="predicted"/>
<keyword evidence="2" id="KW-1185">Reference proteome</keyword>
<accession>A0A250XU72</accession>
<gene>
    <name evidence="1" type="ORF">CEUSTIGMA_g13994.t1</name>
</gene>
<dbReference type="OrthoDB" id="48988at2759"/>
<comment type="caution">
    <text evidence="1">The sequence shown here is derived from an EMBL/GenBank/DDBJ whole genome shotgun (WGS) entry which is preliminary data.</text>
</comment>
<name>A0A250XU72_9CHLO</name>
<reference evidence="1 2" key="1">
    <citation type="submission" date="2017-08" db="EMBL/GenBank/DDBJ databases">
        <title>Acidophilic green algal genome provides insights into adaptation to an acidic environment.</title>
        <authorList>
            <person name="Hirooka S."/>
            <person name="Hirose Y."/>
            <person name="Kanesaki Y."/>
            <person name="Higuchi S."/>
            <person name="Fujiwara T."/>
            <person name="Onuma R."/>
            <person name="Era A."/>
            <person name="Ohbayashi R."/>
            <person name="Uzuka A."/>
            <person name="Nozaki H."/>
            <person name="Yoshikawa H."/>
            <person name="Miyagishima S.Y."/>
        </authorList>
    </citation>
    <scope>NUCLEOTIDE SEQUENCE [LARGE SCALE GENOMIC DNA]</scope>
    <source>
        <strain evidence="1 2">NIES-2499</strain>
    </source>
</reference>
<dbReference type="AlphaFoldDB" id="A0A250XU72"/>
<evidence type="ECO:0000313" key="2">
    <source>
        <dbReference type="Proteomes" id="UP000232323"/>
    </source>
</evidence>
<organism evidence="1 2">
    <name type="scientific">Chlamydomonas eustigma</name>
    <dbReference type="NCBI Taxonomy" id="1157962"/>
    <lineage>
        <taxon>Eukaryota</taxon>
        <taxon>Viridiplantae</taxon>
        <taxon>Chlorophyta</taxon>
        <taxon>core chlorophytes</taxon>
        <taxon>Chlorophyceae</taxon>
        <taxon>CS clade</taxon>
        <taxon>Chlamydomonadales</taxon>
        <taxon>Chlamydomonadaceae</taxon>
        <taxon>Chlamydomonas</taxon>
    </lineage>
</organism>
<dbReference type="Proteomes" id="UP000232323">
    <property type="component" value="Unassembled WGS sequence"/>
</dbReference>
<evidence type="ECO:0000313" key="1">
    <source>
        <dbReference type="EMBL" id="GAX86586.1"/>
    </source>
</evidence>
<feature type="non-terminal residue" evidence="1">
    <location>
        <position position="1"/>
    </location>
</feature>
<sequence length="41" mass="4593">SAVSPDLVLDEEDFLAIDAAYEGSKKLPEHDCFVWERGGPW</sequence>